<protein>
    <submittedName>
        <fullName evidence="3">YycH family protein</fullName>
    </submittedName>
</protein>
<keyword evidence="4" id="KW-1185">Reference proteome</keyword>
<evidence type="ECO:0000256" key="1">
    <source>
        <dbReference type="SAM" id="Phobius"/>
    </source>
</evidence>
<dbReference type="Pfam" id="PF07435">
    <property type="entry name" value="YycH"/>
    <property type="match status" value="1"/>
</dbReference>
<reference evidence="3 4" key="1">
    <citation type="journal article" date="2015" name="Genome Announc.">
        <title>Expanding the biotechnology potential of lactobacilli through comparative genomics of 213 strains and associated genera.</title>
        <authorList>
            <person name="Sun Z."/>
            <person name="Harris H.M."/>
            <person name="McCann A."/>
            <person name="Guo C."/>
            <person name="Argimon S."/>
            <person name="Zhang W."/>
            <person name="Yang X."/>
            <person name="Jeffery I.B."/>
            <person name="Cooney J.C."/>
            <person name="Kagawa T.F."/>
            <person name="Liu W."/>
            <person name="Song Y."/>
            <person name="Salvetti E."/>
            <person name="Wrobel A."/>
            <person name="Rasinkangas P."/>
            <person name="Parkhill J."/>
            <person name="Rea M.C."/>
            <person name="O'Sullivan O."/>
            <person name="Ritari J."/>
            <person name="Douillard F.P."/>
            <person name="Paul Ross R."/>
            <person name="Yang R."/>
            <person name="Briner A.E."/>
            <person name="Felis G.E."/>
            <person name="de Vos W.M."/>
            <person name="Barrangou R."/>
            <person name="Klaenhammer T.R."/>
            <person name="Caufield P.W."/>
            <person name="Cui Y."/>
            <person name="Zhang H."/>
            <person name="O'Toole P.W."/>
        </authorList>
    </citation>
    <scope>NUCLEOTIDE SEQUENCE [LARGE SCALE GENOMIC DNA]</scope>
    <source>
        <strain evidence="3 4">DSM 15707</strain>
    </source>
</reference>
<dbReference type="STRING" id="1423778.FC70_GL001284"/>
<dbReference type="KEGG" id="lol:LACOL_0022"/>
<dbReference type="EMBL" id="AZFE01000031">
    <property type="protein sequence ID" value="KRL55680.1"/>
    <property type="molecule type" value="Genomic_DNA"/>
</dbReference>
<dbReference type="Gene3D" id="3.30.310.160">
    <property type="entry name" value="YycH protein, domain 2"/>
    <property type="match status" value="1"/>
</dbReference>
<evidence type="ECO:0000313" key="3">
    <source>
        <dbReference type="EMBL" id="KRL55680.1"/>
    </source>
</evidence>
<evidence type="ECO:0000259" key="2">
    <source>
        <dbReference type="Pfam" id="PF07435"/>
    </source>
</evidence>
<evidence type="ECO:0000313" key="4">
    <source>
        <dbReference type="Proteomes" id="UP000051697"/>
    </source>
</evidence>
<gene>
    <name evidence="3" type="ORF">FC70_GL001284</name>
</gene>
<organism evidence="3 4">
    <name type="scientific">Paucilactobacillus oligofermentans DSM 15707 = LMG 22743</name>
    <dbReference type="NCBI Taxonomy" id="1423778"/>
    <lineage>
        <taxon>Bacteria</taxon>
        <taxon>Bacillati</taxon>
        <taxon>Bacillota</taxon>
        <taxon>Bacilli</taxon>
        <taxon>Lactobacillales</taxon>
        <taxon>Lactobacillaceae</taxon>
        <taxon>Paucilactobacillus</taxon>
    </lineage>
</organism>
<dbReference type="Proteomes" id="UP000051697">
    <property type="component" value="Unassembled WGS sequence"/>
</dbReference>
<sequence length="434" mass="49564">MIRKIRSNWLPIILTITIIISLVLSWATWTNPSRYNRTTDQDTSSSSKVTNRFLSDVFLPTQVIKNNADGSQNLMYPKQRNLVVSAQQILKEWKLGKVDQVSTKSQSKYLHYLNAKDSVVMSYNDAVSIGIFNRVYSQSLSSRSINKVKRIVIPRHDPKYVYLLNDKGFKVYQAKVTKFSDMKTLREITGESAERYPIKMMILNKGLTVQYLKSIKVPTYSYLLSKQTGNTFMSTLMNANQNASVSMHTEDNVTTYTDGTDKRMSVDNSTSMVTYENFVSKEENFSDSQLLTDSFKKLISIGVPLDNTRFESLDTSKNVVTYRDYVGGIPIFNSNNYGSLTVSYSSNNVQRYTFSLFSLQVPVPNKLGSQELPPTADVIKELEAKGIKEKDIKGIRLEYEWKASETSAMVVDLEATYYIKYHNEWVKYTDINNS</sequence>
<dbReference type="InterPro" id="IPR009996">
    <property type="entry name" value="YycH"/>
</dbReference>
<dbReference type="CDD" id="cd15787">
    <property type="entry name" value="YycH_N"/>
    <property type="match status" value="1"/>
</dbReference>
<comment type="caution">
    <text evidence="3">The sequence shown here is derived from an EMBL/GenBank/DDBJ whole genome shotgun (WGS) entry which is preliminary data.</text>
</comment>
<dbReference type="InterPro" id="IPR042274">
    <property type="entry name" value="YycH/YycI_2"/>
</dbReference>
<feature type="domain" description="Regulatory protein YycH" evidence="2">
    <location>
        <begin position="12"/>
        <end position="429"/>
    </location>
</feature>
<dbReference type="AlphaFoldDB" id="A0A0R1RF41"/>
<dbReference type="RefSeq" id="WP_057890209.1">
    <property type="nucleotide sequence ID" value="NZ_AZFE01000031.1"/>
</dbReference>
<proteinExistence type="predicted"/>
<accession>A0A0R1RF41</accession>
<feature type="transmembrane region" description="Helical" evidence="1">
    <location>
        <begin position="9"/>
        <end position="29"/>
    </location>
</feature>
<keyword evidence="1" id="KW-1133">Transmembrane helix</keyword>
<keyword evidence="1" id="KW-0812">Transmembrane</keyword>
<name>A0A0R1RF41_9LACO</name>
<keyword evidence="1" id="KW-0472">Membrane</keyword>
<dbReference type="PATRIC" id="fig|1423778.4.peg.1318"/>